<protein>
    <submittedName>
        <fullName evidence="2">PIN domain-containing protein</fullName>
    </submittedName>
</protein>
<reference evidence="2" key="1">
    <citation type="submission" date="2019-02" db="EMBL/GenBank/DDBJ databases">
        <authorList>
            <person name="Gruber-Vodicka R. H."/>
            <person name="Seah K. B. B."/>
        </authorList>
    </citation>
    <scope>NUCLEOTIDE SEQUENCE</scope>
    <source>
        <strain evidence="3">BECK_BZ131</strain>
        <strain evidence="2">BECK_BZ15</strain>
    </source>
</reference>
<dbReference type="EMBL" id="CAADEW010000058">
    <property type="protein sequence ID" value="VFJ56050.1"/>
    <property type="molecule type" value="Genomic_DNA"/>
</dbReference>
<dbReference type="SUPFAM" id="SSF88723">
    <property type="entry name" value="PIN domain-like"/>
    <property type="match status" value="1"/>
</dbReference>
<evidence type="ECO:0000313" key="3">
    <source>
        <dbReference type="EMBL" id="VFJ78036.1"/>
    </source>
</evidence>
<dbReference type="Gene3D" id="3.40.50.1010">
    <property type="entry name" value="5'-nuclease"/>
    <property type="match status" value="1"/>
</dbReference>
<dbReference type="InterPro" id="IPR002716">
    <property type="entry name" value="PIN_dom"/>
</dbReference>
<dbReference type="InterPro" id="IPR029060">
    <property type="entry name" value="PIN-like_dom_sf"/>
</dbReference>
<gene>
    <name evidence="2" type="ORF">BECKFW1821A_GA0114235_105811</name>
    <name evidence="3" type="ORF">BECKFW1821C_GA0114237_11634</name>
</gene>
<evidence type="ECO:0000313" key="2">
    <source>
        <dbReference type="EMBL" id="VFJ56050.1"/>
    </source>
</evidence>
<dbReference type="Pfam" id="PF01850">
    <property type="entry name" value="PIN"/>
    <property type="match status" value="1"/>
</dbReference>
<name>A0A450SQ70_9GAMM</name>
<dbReference type="AlphaFoldDB" id="A0A450SQ70"/>
<proteinExistence type="predicted"/>
<dbReference type="EMBL" id="CAADFE010000163">
    <property type="protein sequence ID" value="VFJ78036.1"/>
    <property type="molecule type" value="Genomic_DNA"/>
</dbReference>
<evidence type="ECO:0000259" key="1">
    <source>
        <dbReference type="Pfam" id="PF01850"/>
    </source>
</evidence>
<accession>A0A450SQ70</accession>
<sequence length="99" mass="11596">MQVAFYYRHPIDHVLALIRKYSRYNLELVDLTDECWLKAEEIARYGNEKSGFPSLYDSVYHALAIENDCSFITADNRHETKAENFGHIVLVEDWERAIG</sequence>
<feature type="domain" description="PIN" evidence="1">
    <location>
        <begin position="23"/>
        <end position="82"/>
    </location>
</feature>
<organism evidence="2">
    <name type="scientific">Candidatus Kentrum sp. FW</name>
    <dbReference type="NCBI Taxonomy" id="2126338"/>
    <lineage>
        <taxon>Bacteria</taxon>
        <taxon>Pseudomonadati</taxon>
        <taxon>Pseudomonadota</taxon>
        <taxon>Gammaproteobacteria</taxon>
        <taxon>Candidatus Kentrum</taxon>
    </lineage>
</organism>